<dbReference type="Gene3D" id="2.130.10.10">
    <property type="entry name" value="YVTN repeat-like/Quinoprotein amine dehydrogenase"/>
    <property type="match status" value="1"/>
</dbReference>
<dbReference type="InterPro" id="IPR008311">
    <property type="entry name" value="UCP028101"/>
</dbReference>
<organism evidence="1 2">
    <name type="scientific">Hansschlegelia plantiphila</name>
    <dbReference type="NCBI Taxonomy" id="374655"/>
    <lineage>
        <taxon>Bacteria</taxon>
        <taxon>Pseudomonadati</taxon>
        <taxon>Pseudomonadota</taxon>
        <taxon>Alphaproteobacteria</taxon>
        <taxon>Hyphomicrobiales</taxon>
        <taxon>Methylopilaceae</taxon>
        <taxon>Hansschlegelia</taxon>
    </lineage>
</organism>
<keyword evidence="2" id="KW-1185">Reference proteome</keyword>
<dbReference type="InterPro" id="IPR011044">
    <property type="entry name" value="Quino_amine_DH_bsu"/>
</dbReference>
<dbReference type="SUPFAM" id="SSF50969">
    <property type="entry name" value="YVTN repeat-like/Quinoprotein amine dehydrogenase"/>
    <property type="match status" value="1"/>
</dbReference>
<dbReference type="EMBL" id="BSFI01000002">
    <property type="protein sequence ID" value="GLK66730.1"/>
    <property type="molecule type" value="Genomic_DNA"/>
</dbReference>
<evidence type="ECO:0000313" key="1">
    <source>
        <dbReference type="EMBL" id="GLK66730.1"/>
    </source>
</evidence>
<dbReference type="Pfam" id="PF07433">
    <property type="entry name" value="DUF1513"/>
    <property type="match status" value="1"/>
</dbReference>
<gene>
    <name evidence="1" type="ORF">GCM10008179_03680</name>
</gene>
<dbReference type="Proteomes" id="UP001143372">
    <property type="component" value="Unassembled WGS sequence"/>
</dbReference>
<evidence type="ECO:0000313" key="2">
    <source>
        <dbReference type="Proteomes" id="UP001143372"/>
    </source>
</evidence>
<dbReference type="InterPro" id="IPR015943">
    <property type="entry name" value="WD40/YVTN_repeat-like_dom_sf"/>
</dbReference>
<reference evidence="1" key="2">
    <citation type="submission" date="2023-01" db="EMBL/GenBank/DDBJ databases">
        <authorList>
            <person name="Sun Q."/>
            <person name="Evtushenko L."/>
        </authorList>
    </citation>
    <scope>NUCLEOTIDE SEQUENCE</scope>
    <source>
        <strain evidence="1">VKM B-2347</strain>
    </source>
</reference>
<comment type="caution">
    <text evidence="1">The sequence shown here is derived from an EMBL/GenBank/DDBJ whole genome shotgun (WGS) entry which is preliminary data.</text>
</comment>
<name>A0A9W6MUJ4_9HYPH</name>
<protein>
    <submittedName>
        <fullName evidence="1">Tat pathway signal protein</fullName>
    </submittedName>
</protein>
<accession>A0A9W6MUJ4</accession>
<sequence length="366" mass="38155">MTRRHVLHGLGAAALAGFAPFRTRADEAVPRLLGSSVDISGAFRVGLLDEALEETPGAITPVRMHALSARPDGREAVGVGRRPSDIAMVLDGQGRAVRTTFNATPGRRFSGHGAYSADGRIFLSAEIDAETGDGVVVTRDVAGGYRASAECRSAGVGPHELLPTGRFVAVANGAKEPKSEPGIAALGRTRARSNLALLDPLTGAVDRVAEVGDDSATLSLRHLALTPSGDVLVAAQDAQAGAHDHPLIARLDGDRLRWLDPGYAINARFGGYVGTLAIDRSGRYVAASSPKGGIVAVFDIWTEDVLGIVAIPDCCGLVAEAEPGRFVASNGLGEIIRIAAHDGGAAIVDRRMGRLRWDNHLALLPV</sequence>
<dbReference type="AlphaFoldDB" id="A0A9W6MUJ4"/>
<reference evidence="1" key="1">
    <citation type="journal article" date="2014" name="Int. J. Syst. Evol. Microbiol.">
        <title>Complete genome sequence of Corynebacterium casei LMG S-19264T (=DSM 44701T), isolated from a smear-ripened cheese.</title>
        <authorList>
            <consortium name="US DOE Joint Genome Institute (JGI-PGF)"/>
            <person name="Walter F."/>
            <person name="Albersmeier A."/>
            <person name="Kalinowski J."/>
            <person name="Ruckert C."/>
        </authorList>
    </citation>
    <scope>NUCLEOTIDE SEQUENCE</scope>
    <source>
        <strain evidence="1">VKM B-2347</strain>
    </source>
</reference>
<proteinExistence type="predicted"/>